<dbReference type="Proteomes" id="UP001188597">
    <property type="component" value="Unassembled WGS sequence"/>
</dbReference>
<dbReference type="EMBL" id="JAVXUP010001801">
    <property type="protein sequence ID" value="KAK3007991.1"/>
    <property type="molecule type" value="Genomic_DNA"/>
</dbReference>
<protein>
    <recommendedName>
        <fullName evidence="3">DUF4283 domain-containing protein</fullName>
    </recommendedName>
</protein>
<reference evidence="1" key="1">
    <citation type="submission" date="2022-12" db="EMBL/GenBank/DDBJ databases">
        <title>Draft genome assemblies for two species of Escallonia (Escalloniales).</title>
        <authorList>
            <person name="Chanderbali A."/>
            <person name="Dervinis C."/>
            <person name="Anghel I."/>
            <person name="Soltis D."/>
            <person name="Soltis P."/>
            <person name="Zapata F."/>
        </authorList>
    </citation>
    <scope>NUCLEOTIDE SEQUENCE</scope>
    <source>
        <strain evidence="1">UCBG64.0493</strain>
        <tissue evidence="1">Leaf</tissue>
    </source>
</reference>
<name>A0AA88VFL8_9ASTE</name>
<evidence type="ECO:0000313" key="1">
    <source>
        <dbReference type="EMBL" id="KAK3007991.1"/>
    </source>
</evidence>
<accession>A0AA88VFL8</accession>
<gene>
    <name evidence="1" type="ORF">RJ639_013767</name>
</gene>
<dbReference type="AlphaFoldDB" id="A0AA88VFL8"/>
<proteinExistence type="predicted"/>
<evidence type="ECO:0008006" key="3">
    <source>
        <dbReference type="Google" id="ProtNLM"/>
    </source>
</evidence>
<keyword evidence="2" id="KW-1185">Reference proteome</keyword>
<comment type="caution">
    <text evidence="1">The sequence shown here is derived from an EMBL/GenBank/DDBJ whole genome shotgun (WGS) entry which is preliminary data.</text>
</comment>
<sequence>MGAHLALHEWPSDVAIHEIPLHLFPFWVRICGLPPNKMKMNNAQTIANRLGNLLEIESSKEGKIGVKGYMGLRVDINIEDALPKGFIMKMKGVEDIWVHFRYERLPDLCFGMVTLGMSKNGATNKLIRWLTGTLWELLVLTDLGSEPHMKGIGFPRSVIQIPRTTSLRALCRR</sequence>
<organism evidence="1 2">
    <name type="scientific">Escallonia herrerae</name>
    <dbReference type="NCBI Taxonomy" id="1293975"/>
    <lineage>
        <taxon>Eukaryota</taxon>
        <taxon>Viridiplantae</taxon>
        <taxon>Streptophyta</taxon>
        <taxon>Embryophyta</taxon>
        <taxon>Tracheophyta</taxon>
        <taxon>Spermatophyta</taxon>
        <taxon>Magnoliopsida</taxon>
        <taxon>eudicotyledons</taxon>
        <taxon>Gunneridae</taxon>
        <taxon>Pentapetalae</taxon>
        <taxon>asterids</taxon>
        <taxon>campanulids</taxon>
        <taxon>Escalloniales</taxon>
        <taxon>Escalloniaceae</taxon>
        <taxon>Escallonia</taxon>
    </lineage>
</organism>
<evidence type="ECO:0000313" key="2">
    <source>
        <dbReference type="Proteomes" id="UP001188597"/>
    </source>
</evidence>